<feature type="domain" description="FAD-binding" evidence="3">
    <location>
        <begin position="2"/>
        <end position="354"/>
    </location>
</feature>
<name>A0ABQ4BFL9_9ACTN</name>
<accession>A0ABQ4BFL9</accession>
<reference evidence="4 5" key="1">
    <citation type="submission" date="2021-01" db="EMBL/GenBank/DDBJ databases">
        <title>Whole genome shotgun sequence of Actinoplanes palleronii NBRC 14916.</title>
        <authorList>
            <person name="Komaki H."/>
            <person name="Tamura T."/>
        </authorList>
    </citation>
    <scope>NUCLEOTIDE SEQUENCE [LARGE SCALE GENOMIC DNA]</scope>
    <source>
        <strain evidence="4 5">NBRC 14916</strain>
    </source>
</reference>
<organism evidence="4 5">
    <name type="scientific">Actinoplanes palleronii</name>
    <dbReference type="NCBI Taxonomy" id="113570"/>
    <lineage>
        <taxon>Bacteria</taxon>
        <taxon>Bacillati</taxon>
        <taxon>Actinomycetota</taxon>
        <taxon>Actinomycetes</taxon>
        <taxon>Micromonosporales</taxon>
        <taxon>Micromonosporaceae</taxon>
        <taxon>Actinoplanes</taxon>
    </lineage>
</organism>
<dbReference type="NCBIfam" id="NF005720">
    <property type="entry name" value="PRK07538.1"/>
    <property type="match status" value="1"/>
</dbReference>
<dbReference type="RefSeq" id="WP_203827629.1">
    <property type="nucleotide sequence ID" value="NZ_BAAATY010000019.1"/>
</dbReference>
<protein>
    <submittedName>
        <fullName evidence="4">Flavin-dependent oxidoreductase</fullName>
    </submittedName>
</protein>
<keyword evidence="5" id="KW-1185">Reference proteome</keyword>
<proteinExistence type="predicted"/>
<dbReference type="InterPro" id="IPR036188">
    <property type="entry name" value="FAD/NAD-bd_sf"/>
</dbReference>
<dbReference type="PRINTS" id="PR00420">
    <property type="entry name" value="RNGMNOXGNASE"/>
</dbReference>
<dbReference type="InterPro" id="IPR002938">
    <property type="entry name" value="FAD-bd"/>
</dbReference>
<dbReference type="PANTHER" id="PTHR13789:SF268">
    <property type="entry name" value="5-METHYLPHENAZINE-1-CARBOXYLATE 1-MONOOXYGENASE"/>
    <property type="match status" value="1"/>
</dbReference>
<sequence>MLDIAIIGAGPGGLMTALRLHQQGLRPRVYESVAELKPLGVGIDVKVYATKELDELGLLEEFREISVDAQESLFFNRYGQEIYAELCGVHMGYRYEQRFVHRGHFQMFLYAKVLERLGPDAVVLGTRLVDYRQDPAGVTLTLQRDGGTRTEARADVLIAADGIKSVVRRAMHPASAEPTYSGITMWRGTTLMKPFKTGGTILHIGDPRLSSMIVYPLRDDVDGTGLTLVNWVVEATREESVEDWNQRGSVEEILPYYDDCEIPFLDVQEMLRTAREVYLFPLIRHEPLDSWCDGRVTLLGDAAHAMYPRGGNGACQALVDARVVAEKLATIEDPAAALQAYENDRREAVNRIVMAHRGEGYEVIRRMVAERTGGQRFDDIETVLPLAEADEIFSKYHKLVGQERPGWAAGQATGFRSA</sequence>
<dbReference type="Proteomes" id="UP000624709">
    <property type="component" value="Unassembled WGS sequence"/>
</dbReference>
<evidence type="ECO:0000313" key="5">
    <source>
        <dbReference type="Proteomes" id="UP000624709"/>
    </source>
</evidence>
<evidence type="ECO:0000313" key="4">
    <source>
        <dbReference type="EMBL" id="GIE69481.1"/>
    </source>
</evidence>
<gene>
    <name evidence="4" type="ORF">Apa02nite_055890</name>
</gene>
<dbReference type="Pfam" id="PF01494">
    <property type="entry name" value="FAD_binding_3"/>
    <property type="match status" value="1"/>
</dbReference>
<keyword evidence="2" id="KW-0503">Monooxygenase</keyword>
<dbReference type="SUPFAM" id="SSF54373">
    <property type="entry name" value="FAD-linked reductases, C-terminal domain"/>
    <property type="match status" value="1"/>
</dbReference>
<comment type="caution">
    <text evidence="4">The sequence shown here is derived from an EMBL/GenBank/DDBJ whole genome shotgun (WGS) entry which is preliminary data.</text>
</comment>
<dbReference type="Gene3D" id="3.30.9.30">
    <property type="match status" value="1"/>
</dbReference>
<evidence type="ECO:0000256" key="2">
    <source>
        <dbReference type="ARBA" id="ARBA00023033"/>
    </source>
</evidence>
<keyword evidence="1" id="KW-0560">Oxidoreductase</keyword>
<dbReference type="InterPro" id="IPR050493">
    <property type="entry name" value="FAD-dep_Monooxygenase_BioMet"/>
</dbReference>
<dbReference type="PANTHER" id="PTHR13789">
    <property type="entry name" value="MONOOXYGENASE"/>
    <property type="match status" value="1"/>
</dbReference>
<dbReference type="EMBL" id="BOMS01000088">
    <property type="protein sequence ID" value="GIE69481.1"/>
    <property type="molecule type" value="Genomic_DNA"/>
</dbReference>
<dbReference type="SUPFAM" id="SSF51905">
    <property type="entry name" value="FAD/NAD(P)-binding domain"/>
    <property type="match status" value="1"/>
</dbReference>
<evidence type="ECO:0000256" key="1">
    <source>
        <dbReference type="ARBA" id="ARBA00023002"/>
    </source>
</evidence>
<dbReference type="Gene3D" id="3.50.50.60">
    <property type="entry name" value="FAD/NAD(P)-binding domain"/>
    <property type="match status" value="1"/>
</dbReference>
<evidence type="ECO:0000259" key="3">
    <source>
        <dbReference type="Pfam" id="PF01494"/>
    </source>
</evidence>